<keyword evidence="2" id="KW-1185">Reference proteome</keyword>
<protein>
    <submittedName>
        <fullName evidence="1">VOC family protein</fullName>
    </submittedName>
</protein>
<dbReference type="SUPFAM" id="SSF54593">
    <property type="entry name" value="Glyoxalase/Bleomycin resistance protein/Dihydroxybiphenyl dioxygenase"/>
    <property type="match status" value="1"/>
</dbReference>
<dbReference type="RefSeq" id="WP_380604889.1">
    <property type="nucleotide sequence ID" value="NZ_JBHSDU010000015.1"/>
</dbReference>
<reference evidence="2" key="1">
    <citation type="journal article" date="2019" name="Int. J. Syst. Evol. Microbiol.">
        <title>The Global Catalogue of Microorganisms (GCM) 10K type strain sequencing project: providing services to taxonomists for standard genome sequencing and annotation.</title>
        <authorList>
            <consortium name="The Broad Institute Genomics Platform"/>
            <consortium name="The Broad Institute Genome Sequencing Center for Infectious Disease"/>
            <person name="Wu L."/>
            <person name="Ma J."/>
        </authorList>
    </citation>
    <scope>NUCLEOTIDE SEQUENCE [LARGE SCALE GENOMIC DNA]</scope>
    <source>
        <strain evidence="2">CGMCC 1.10759</strain>
    </source>
</reference>
<proteinExistence type="predicted"/>
<dbReference type="InterPro" id="IPR029068">
    <property type="entry name" value="Glyas_Bleomycin-R_OHBP_Dase"/>
</dbReference>
<gene>
    <name evidence="1" type="ORF">ACFPN2_33490</name>
</gene>
<comment type="caution">
    <text evidence="1">The sequence shown here is derived from an EMBL/GenBank/DDBJ whole genome shotgun (WGS) entry which is preliminary data.</text>
</comment>
<organism evidence="1 2">
    <name type="scientific">Steroidobacter flavus</name>
    <dbReference type="NCBI Taxonomy" id="1842136"/>
    <lineage>
        <taxon>Bacteria</taxon>
        <taxon>Pseudomonadati</taxon>
        <taxon>Pseudomonadota</taxon>
        <taxon>Gammaproteobacteria</taxon>
        <taxon>Steroidobacterales</taxon>
        <taxon>Steroidobacteraceae</taxon>
        <taxon>Steroidobacter</taxon>
    </lineage>
</organism>
<dbReference type="Gene3D" id="3.10.180.10">
    <property type="entry name" value="2,3-Dihydroxybiphenyl 1,2-Dioxygenase, domain 1"/>
    <property type="match status" value="1"/>
</dbReference>
<name>A0ABV8T480_9GAMM</name>
<evidence type="ECO:0000313" key="1">
    <source>
        <dbReference type="EMBL" id="MFC4314037.1"/>
    </source>
</evidence>
<dbReference type="EMBL" id="JBHSDU010000015">
    <property type="protein sequence ID" value="MFC4314037.1"/>
    <property type="molecule type" value="Genomic_DNA"/>
</dbReference>
<accession>A0ABV8T480</accession>
<dbReference type="Proteomes" id="UP001595904">
    <property type="component" value="Unassembled WGS sequence"/>
</dbReference>
<evidence type="ECO:0000313" key="2">
    <source>
        <dbReference type="Proteomes" id="UP001595904"/>
    </source>
</evidence>
<sequence length="171" mass="19715">MQVIQMAYFVENIEEAMPRFTQALGVGPWFYFESFPFERLEYRGMPSQAKLSLCLGMSGGMMYELIQQRDDLPSVYKEVQRERGWGFHHYAVGVTPADYQRTVADYVARGYDKVLDARVSIGAQAAYVDARRDLQGMIEVIEMTAPVHELFTMIREAGERWDGRDPIRRLG</sequence>
<dbReference type="Pfam" id="PF13669">
    <property type="entry name" value="Glyoxalase_4"/>
    <property type="match status" value="1"/>
</dbReference>